<dbReference type="AlphaFoldDB" id="A0A835G0G0"/>
<feature type="signal peptide" evidence="3">
    <location>
        <begin position="1"/>
        <end position="34"/>
    </location>
</feature>
<dbReference type="PANTHER" id="PTHR23259:SF70">
    <property type="entry name" value="ACCESSORY GLAND PROTEIN ACP62F-RELATED"/>
    <property type="match status" value="1"/>
</dbReference>
<dbReference type="PANTHER" id="PTHR23259">
    <property type="entry name" value="RIDDLE"/>
    <property type="match status" value="1"/>
</dbReference>
<gene>
    <name evidence="5" type="ORF">HW555_014006</name>
</gene>
<keyword evidence="3" id="KW-0732">Signal</keyword>
<feature type="domain" description="TIL" evidence="4">
    <location>
        <begin position="190"/>
        <end position="250"/>
    </location>
</feature>
<sequence>MPRHKPPTFNIRIADNMWKCALLLSVCYLGLAAAQELSEDVNPSHYPHACGENEYYECAYPCPPEKTCQTRLIAVICPAVVMPCTPQCVCKPGYYRDGPGPACYEGEEYKECKNPCVDESCDAMGSLIPGCKSPEKCEPGCACREGFYRRYNFLCVPKCYCPALKNTPELVVPAQELFNDLNPSSNPTACGKNEYFEKCTYECPPEKTCETRLIDVYCPDVEMPCIPACVCKASYSRKGPGGECIPEEECAQHVNTRRAGNMRRCVVLLTVCYVGLAAELGLHDVSFSLSAHRGCGPNETLNDCVFECPPEKTCDTCKIYLLCLTGDNSCEPKCVCKEGYFRKTEDEECISDEDCGPACEENEEYTDCKNPCVDESCAAMGSLKPNCTDPCEPGCACKEGFFRLYPYWPCFSRCSCHTQAPHVTTRGAGDMWRCAVLLSVCYVRLAAGEEQLDDFNPFEDHMDCGPNETFNPCSRDCAPERTCDTRKIHPICLRFVMPCVPKCLCKEGYYRKTDGGECIPEEMCGPACGEYEVYTQCMNPCVNDSCAAMGSLKPNCTRPETCEPGCVCAEGAYRLYEYWPCTQAPHVTTRGAGDMWRCAVLLSVCYVGLAARQGLLGAFNPFEFHMDCGPNEEFNQCTHSCPPEQTCDTRKIHTLCLAVVTPCIPKCVCKQGYYRKTEGGECIPEEECGPACREGEEYTECVNPCVDDTCAAMGSLKPNCTRPEPCVPGCVCKKDYFKKNEYYPCWPKCYCEELRDSPDFTGIPLEQVIYKQTQAPHVTTRGAGDMWRCAVLLSVCCVGLAAGRNYSTTLTLLRSTWIVDQTKSFINVNIVAHQNRLVKHAKYTYFVQLFGHPV</sequence>
<name>A0A835G0G0_SPOEX</name>
<organism evidence="5 6">
    <name type="scientific">Spodoptera exigua</name>
    <name type="common">Beet armyworm</name>
    <name type="synonym">Noctua fulgens</name>
    <dbReference type="NCBI Taxonomy" id="7107"/>
    <lineage>
        <taxon>Eukaryota</taxon>
        <taxon>Metazoa</taxon>
        <taxon>Ecdysozoa</taxon>
        <taxon>Arthropoda</taxon>
        <taxon>Hexapoda</taxon>
        <taxon>Insecta</taxon>
        <taxon>Pterygota</taxon>
        <taxon>Neoptera</taxon>
        <taxon>Endopterygota</taxon>
        <taxon>Lepidoptera</taxon>
        <taxon>Glossata</taxon>
        <taxon>Ditrysia</taxon>
        <taxon>Noctuoidea</taxon>
        <taxon>Noctuidae</taxon>
        <taxon>Amphipyrinae</taxon>
        <taxon>Spodoptera</taxon>
    </lineage>
</organism>
<dbReference type="Gene3D" id="2.10.25.10">
    <property type="entry name" value="Laminin"/>
    <property type="match status" value="7"/>
</dbReference>
<dbReference type="CDD" id="cd19941">
    <property type="entry name" value="TIL"/>
    <property type="match status" value="8"/>
</dbReference>
<feature type="domain" description="TIL" evidence="4">
    <location>
        <begin position="359"/>
        <end position="404"/>
    </location>
</feature>
<evidence type="ECO:0000259" key="4">
    <source>
        <dbReference type="Pfam" id="PF01826"/>
    </source>
</evidence>
<feature type="domain" description="TIL" evidence="4">
    <location>
        <begin position="103"/>
        <end position="161"/>
    </location>
</feature>
<dbReference type="SUPFAM" id="SSF57567">
    <property type="entry name" value="Serine protease inhibitors"/>
    <property type="match status" value="3"/>
</dbReference>
<dbReference type="Pfam" id="PF01826">
    <property type="entry name" value="TIL"/>
    <property type="match status" value="5"/>
</dbReference>
<evidence type="ECO:0000313" key="5">
    <source>
        <dbReference type="EMBL" id="KAF9405117.1"/>
    </source>
</evidence>
<evidence type="ECO:0000256" key="3">
    <source>
        <dbReference type="SAM" id="SignalP"/>
    </source>
</evidence>
<accession>A0A835G0G0</accession>
<evidence type="ECO:0000256" key="2">
    <source>
        <dbReference type="ARBA" id="ARBA00023157"/>
    </source>
</evidence>
<feature type="chain" id="PRO_5032758050" description="TIL domain-containing protein" evidence="3">
    <location>
        <begin position="35"/>
        <end position="854"/>
    </location>
</feature>
<keyword evidence="2" id="KW-1015">Disulfide bond</keyword>
<dbReference type="GO" id="GO:0030414">
    <property type="term" value="F:peptidase inhibitor activity"/>
    <property type="evidence" value="ECO:0007669"/>
    <property type="project" value="UniProtKB-KW"/>
</dbReference>
<dbReference type="Proteomes" id="UP000648187">
    <property type="component" value="Unassembled WGS sequence"/>
</dbReference>
<keyword evidence="1" id="KW-0646">Protease inhibitor</keyword>
<proteinExistence type="predicted"/>
<feature type="domain" description="TIL" evidence="4">
    <location>
        <begin position="464"/>
        <end position="524"/>
    </location>
</feature>
<dbReference type="InterPro" id="IPR002919">
    <property type="entry name" value="TIL_dom"/>
</dbReference>
<reference evidence="5" key="1">
    <citation type="submission" date="2020-08" db="EMBL/GenBank/DDBJ databases">
        <title>Spodoptera exigua strain:BAW_Kor-Di-RS1 Genome sequencing and assembly.</title>
        <authorList>
            <person name="Kim J."/>
            <person name="Nam H.Y."/>
            <person name="Kwon M."/>
            <person name="Choi J.H."/>
            <person name="Cho S.R."/>
            <person name="Kim G.-H."/>
        </authorList>
    </citation>
    <scope>NUCLEOTIDE SEQUENCE</scope>
    <source>
        <strain evidence="5">BAW_Kor-Di-RS1</strain>
        <tissue evidence="5">Whole-body</tissue>
    </source>
</reference>
<comment type="caution">
    <text evidence="5">The sequence shown here is derived from an EMBL/GenBank/DDBJ whole genome shotgun (WGS) entry which is preliminary data.</text>
</comment>
<keyword evidence="6" id="KW-1185">Reference proteome</keyword>
<dbReference type="InterPro" id="IPR036084">
    <property type="entry name" value="Ser_inhib-like_sf"/>
</dbReference>
<feature type="domain" description="TIL" evidence="4">
    <location>
        <begin position="628"/>
        <end position="688"/>
    </location>
</feature>
<protein>
    <recommendedName>
        <fullName evidence="4">TIL domain-containing protein</fullName>
    </recommendedName>
</protein>
<evidence type="ECO:0000313" key="6">
    <source>
        <dbReference type="Proteomes" id="UP000648187"/>
    </source>
</evidence>
<dbReference type="EMBL" id="JACKWZ010000807">
    <property type="protein sequence ID" value="KAF9405117.1"/>
    <property type="molecule type" value="Genomic_DNA"/>
</dbReference>
<dbReference type="InterPro" id="IPR051368">
    <property type="entry name" value="SerProtInhib-TIL_Domain"/>
</dbReference>
<evidence type="ECO:0000256" key="1">
    <source>
        <dbReference type="ARBA" id="ARBA00022690"/>
    </source>
</evidence>